<sequence>MLSMNQGPGGSKTSTPAGSLNAVAPESTTRSHRLPSPDRPAAVTPPTALTRDEDIRLVKRHVVLVKLQKFFRPWEAIFSQAIDWQQKAQISLQDCQPGFSPALIQSRATIQRFNIRTPQLHFHGLGPLSRSSLGIGSGNSSDDSRHLSENYARATSESSGAASDEDRIAYRNKRQFPPLFPTHLGNNSSSRRGRSIQTNRIAAWFTQHEKFHSPVRQPNPPEDSTEESPHGASQSSSDLSQSEVELLWRQLKEKRAQVEEIRGKMSRMRVELRGMRRLRDEAENSFMTAIRPLVVLGTVPPAALALVDSQMDEMRKSREAYHFVESRYEDSERDLDTREEDLDNLEIRFFSLLSMVPSTSEGHASAPVQGGQLDRTTALAEDMPYELLGIVGEKALEDVHPLYDALSSRVGDLSNAEEEYQDLMHARDECEEERSLGEKTGQAVSSHAKRFLAEFPSEERKLRASVARIEEEVNKLKRLCQQKGVMKKHMAIKMAWKLDRTIAYDDMELQSTTEILRNHSSLTQARAPTLLSCPNHLLESPEPLTARQYLRAATRLPDSNTKKTVRKQLAAKELEIEMLSLEPEPGSSGISINKWLLHQLRTSRIQVMLHRWVSEPICGPTVQVDTLQWEHEVLFFWFRDKIRGTELKFSPSTANETERSYLRGTPQLSKAASEGRSAAKRHLWIKVKGSEVRSVT</sequence>
<evidence type="ECO:0000256" key="1">
    <source>
        <dbReference type="SAM" id="Coils"/>
    </source>
</evidence>
<evidence type="ECO:0000313" key="3">
    <source>
        <dbReference type="EMBL" id="KZZ88052.1"/>
    </source>
</evidence>
<keyword evidence="4" id="KW-1185">Reference proteome</keyword>
<feature type="coiled-coil region" evidence="1">
    <location>
        <begin position="251"/>
        <end position="285"/>
    </location>
</feature>
<feature type="compositionally biased region" description="Polar residues" evidence="2">
    <location>
        <begin position="1"/>
        <end position="18"/>
    </location>
</feature>
<dbReference type="STRING" id="1081109.A0A162IES1"/>
<dbReference type="OrthoDB" id="3553547at2759"/>
<feature type="region of interest" description="Disordered" evidence="2">
    <location>
        <begin position="209"/>
        <end position="240"/>
    </location>
</feature>
<keyword evidence="1" id="KW-0175">Coiled coil</keyword>
<protein>
    <submittedName>
        <fullName evidence="3">Uncharacterized protein</fullName>
    </submittedName>
</protein>
<accession>A0A162IES1</accession>
<evidence type="ECO:0000313" key="4">
    <source>
        <dbReference type="Proteomes" id="UP000078544"/>
    </source>
</evidence>
<evidence type="ECO:0000256" key="2">
    <source>
        <dbReference type="SAM" id="MobiDB-lite"/>
    </source>
</evidence>
<name>A0A162IES1_9HYPO</name>
<proteinExistence type="predicted"/>
<dbReference type="EMBL" id="AZGY01000032">
    <property type="protein sequence ID" value="KZZ88052.1"/>
    <property type="molecule type" value="Genomic_DNA"/>
</dbReference>
<dbReference type="Proteomes" id="UP000078544">
    <property type="component" value="Unassembled WGS sequence"/>
</dbReference>
<gene>
    <name evidence="3" type="ORF">AAL_08207</name>
</gene>
<comment type="caution">
    <text evidence="3">The sequence shown here is derived from an EMBL/GenBank/DDBJ whole genome shotgun (WGS) entry which is preliminary data.</text>
</comment>
<feature type="region of interest" description="Disordered" evidence="2">
    <location>
        <begin position="1"/>
        <end position="47"/>
    </location>
</feature>
<dbReference type="AlphaFoldDB" id="A0A162IES1"/>
<organism evidence="3 4">
    <name type="scientific">Moelleriella libera RCEF 2490</name>
    <dbReference type="NCBI Taxonomy" id="1081109"/>
    <lineage>
        <taxon>Eukaryota</taxon>
        <taxon>Fungi</taxon>
        <taxon>Dikarya</taxon>
        <taxon>Ascomycota</taxon>
        <taxon>Pezizomycotina</taxon>
        <taxon>Sordariomycetes</taxon>
        <taxon>Hypocreomycetidae</taxon>
        <taxon>Hypocreales</taxon>
        <taxon>Clavicipitaceae</taxon>
        <taxon>Moelleriella</taxon>
    </lineage>
</organism>
<feature type="region of interest" description="Disordered" evidence="2">
    <location>
        <begin position="133"/>
        <end position="166"/>
    </location>
</feature>
<reference evidence="3 4" key="1">
    <citation type="journal article" date="2016" name="Genome Biol. Evol.">
        <title>Divergent and convergent evolution of fungal pathogenicity.</title>
        <authorList>
            <person name="Shang Y."/>
            <person name="Xiao G."/>
            <person name="Zheng P."/>
            <person name="Cen K."/>
            <person name="Zhan S."/>
            <person name="Wang C."/>
        </authorList>
    </citation>
    <scope>NUCLEOTIDE SEQUENCE [LARGE SCALE GENOMIC DNA]</scope>
    <source>
        <strain evidence="3 4">RCEF 2490</strain>
    </source>
</reference>